<dbReference type="InterPro" id="IPR029058">
    <property type="entry name" value="AB_hydrolase_fold"/>
</dbReference>
<dbReference type="PANTHER" id="PTHR37017:SF11">
    <property type="entry name" value="ESTERASE_LIPASE_THIOESTERASE DOMAIN-CONTAINING PROTEIN"/>
    <property type="match status" value="1"/>
</dbReference>
<keyword evidence="2" id="KW-1185">Reference proteome</keyword>
<dbReference type="Gene3D" id="3.40.50.1820">
    <property type="entry name" value="alpha/beta hydrolase"/>
    <property type="match status" value="1"/>
</dbReference>
<dbReference type="EMBL" id="AP025739">
    <property type="protein sequence ID" value="BDI30451.1"/>
    <property type="molecule type" value="Genomic_DNA"/>
</dbReference>
<dbReference type="RefSeq" id="WP_119321406.1">
    <property type="nucleotide sequence ID" value="NZ_AP025739.1"/>
</dbReference>
<dbReference type="Proteomes" id="UP000287394">
    <property type="component" value="Chromosome"/>
</dbReference>
<sequence>MNRMTKITIGLTAVTAAFASAHTVQAAAPVPAEKPVIVLVHGAFADGSSWSKVIPILQKDGYTVIAVQNPLTSVADDVATTKRVIDAQKGPVVAVGHSYGGVVITGAADGAANVKALVYLAAYAPDAGEPLGVLNDKFGPSQLATALAPDAAGFLYVDRAKFHEVFCKDVPDTEASIMWATQKPLAAATFQQSVTGAAWKTIPSWYLVSSDDHAINPDLERFMAQRIGAKTSEIKASHVAFISHPKEIAKLIEEAATSPLK</sequence>
<dbReference type="Pfam" id="PF12697">
    <property type="entry name" value="Abhydrolase_6"/>
    <property type="match status" value="1"/>
</dbReference>
<keyword evidence="1" id="KW-0378">Hydrolase</keyword>
<dbReference type="SUPFAM" id="SSF53474">
    <property type="entry name" value="alpha/beta-Hydrolases"/>
    <property type="match status" value="1"/>
</dbReference>
<organism evidence="1 2">
    <name type="scientific">Capsulimonas corticalis</name>
    <dbReference type="NCBI Taxonomy" id="2219043"/>
    <lineage>
        <taxon>Bacteria</taxon>
        <taxon>Bacillati</taxon>
        <taxon>Armatimonadota</taxon>
        <taxon>Armatimonadia</taxon>
        <taxon>Capsulimonadales</taxon>
        <taxon>Capsulimonadaceae</taxon>
        <taxon>Capsulimonas</taxon>
    </lineage>
</organism>
<dbReference type="AlphaFoldDB" id="A0A402CVN0"/>
<proteinExistence type="predicted"/>
<dbReference type="KEGG" id="ccot:CCAX7_25020"/>
<name>A0A402CVN0_9BACT</name>
<evidence type="ECO:0000313" key="1">
    <source>
        <dbReference type="EMBL" id="BDI30451.1"/>
    </source>
</evidence>
<dbReference type="InterPro" id="IPR000073">
    <property type="entry name" value="AB_hydrolase_1"/>
</dbReference>
<protein>
    <submittedName>
        <fullName evidence="1">Alpha/beta hydrolase</fullName>
    </submittedName>
</protein>
<gene>
    <name evidence="1" type="ORF">CCAX7_25020</name>
</gene>
<reference evidence="1 2" key="1">
    <citation type="journal article" date="2019" name="Int. J. Syst. Evol. Microbiol.">
        <title>Capsulimonas corticalis gen. nov., sp. nov., an aerobic capsulated bacterium, of a novel bacterial order, Capsulimonadales ord. nov., of the class Armatimonadia of the phylum Armatimonadetes.</title>
        <authorList>
            <person name="Li J."/>
            <person name="Kudo C."/>
            <person name="Tonouchi A."/>
        </authorList>
    </citation>
    <scope>NUCLEOTIDE SEQUENCE [LARGE SCALE GENOMIC DNA]</scope>
    <source>
        <strain evidence="1 2">AX-7</strain>
    </source>
</reference>
<dbReference type="InterPro" id="IPR052897">
    <property type="entry name" value="Sec-Metab_Biosynth_Hydrolase"/>
</dbReference>
<accession>A0A402CVN0</accession>
<dbReference type="PANTHER" id="PTHR37017">
    <property type="entry name" value="AB HYDROLASE-1 DOMAIN-CONTAINING PROTEIN-RELATED"/>
    <property type="match status" value="1"/>
</dbReference>
<dbReference type="GO" id="GO:0016787">
    <property type="term" value="F:hydrolase activity"/>
    <property type="evidence" value="ECO:0007669"/>
    <property type="project" value="UniProtKB-KW"/>
</dbReference>
<evidence type="ECO:0000313" key="2">
    <source>
        <dbReference type="Proteomes" id="UP000287394"/>
    </source>
</evidence>
<dbReference type="OrthoDB" id="9112061at2"/>